<dbReference type="Gene3D" id="2.70.70.10">
    <property type="entry name" value="Glucose Permease (Domain IIA)"/>
    <property type="match status" value="1"/>
</dbReference>
<evidence type="ECO:0000259" key="5">
    <source>
        <dbReference type="Pfam" id="PF24568"/>
    </source>
</evidence>
<evidence type="ECO:0000313" key="7">
    <source>
        <dbReference type="Proteomes" id="UP000824261"/>
    </source>
</evidence>
<sequence>MQRIDALQTDLNQANADYETALAAHDEAQDAMVDAENRIQESEERIDELQEQLSQRASDMYKNGDTTFIDVLLGCSSFTEFLTAWDSFDRIAQQNASMVEETQTAKAEAEQARKDYEAERDRASQEMAAAEELATQIEATQASLQQEVDRISAEAAELQAQEEAAAEEARRAAEAAEAARQQAEQQAQQMAQQNASAGSGSSGNAAATTPSAGSSTSTSSGAFTHPCPSATVSSNFGYRTFDNSFHKGVDFAAAEGTPYYAAESGTVIIAGFSESAGNWIVISHGNGLITKYMHSSAIFVSAGQQVTRGQHIGNVGNTGQSFGAHLHFQVEVNAASWSGTAVDPFQYL</sequence>
<protein>
    <submittedName>
        <fullName evidence="6">Peptidoglycan DD-metalloendopeptidase family protein</fullName>
    </submittedName>
</protein>
<comment type="caution">
    <text evidence="6">The sequence shown here is derived from an EMBL/GenBank/DDBJ whole genome shotgun (WGS) entry which is preliminary data.</text>
</comment>
<name>A0A9D1A1T2_9ACTN</name>
<dbReference type="AlphaFoldDB" id="A0A9D1A1T2"/>
<keyword evidence="1" id="KW-0732">Signal</keyword>
<dbReference type="InterPro" id="IPR050570">
    <property type="entry name" value="Cell_wall_metabolism_enzyme"/>
</dbReference>
<feature type="domain" description="M23ase beta-sheet core" evidence="4">
    <location>
        <begin position="245"/>
        <end position="334"/>
    </location>
</feature>
<organism evidence="6 7">
    <name type="scientific">Candidatus Aveggerthella stercoripullorum</name>
    <dbReference type="NCBI Taxonomy" id="2840688"/>
    <lineage>
        <taxon>Bacteria</taxon>
        <taxon>Bacillati</taxon>
        <taxon>Actinomycetota</taxon>
        <taxon>Coriobacteriia</taxon>
        <taxon>Eggerthellales</taxon>
        <taxon>Eggerthellaceae</taxon>
        <taxon>Eggerthellaceae incertae sedis</taxon>
        <taxon>Candidatus Aveggerthella</taxon>
    </lineage>
</organism>
<dbReference type="InterPro" id="IPR057309">
    <property type="entry name" value="PcsB_CC"/>
</dbReference>
<evidence type="ECO:0000313" key="6">
    <source>
        <dbReference type="EMBL" id="HIR02063.1"/>
    </source>
</evidence>
<evidence type="ECO:0000256" key="2">
    <source>
        <dbReference type="SAM" id="Coils"/>
    </source>
</evidence>
<reference evidence="6" key="2">
    <citation type="journal article" date="2021" name="PeerJ">
        <title>Extensive microbial diversity within the chicken gut microbiome revealed by metagenomics and culture.</title>
        <authorList>
            <person name="Gilroy R."/>
            <person name="Ravi A."/>
            <person name="Getino M."/>
            <person name="Pursley I."/>
            <person name="Horton D.L."/>
            <person name="Alikhan N.F."/>
            <person name="Baker D."/>
            <person name="Gharbi K."/>
            <person name="Hall N."/>
            <person name="Watson M."/>
            <person name="Adriaenssens E.M."/>
            <person name="Foster-Nyarko E."/>
            <person name="Jarju S."/>
            <person name="Secka A."/>
            <person name="Antonio M."/>
            <person name="Oren A."/>
            <person name="Chaudhuri R.R."/>
            <person name="La Ragione R."/>
            <person name="Hildebrand F."/>
            <person name="Pallen M.J."/>
        </authorList>
    </citation>
    <scope>NUCLEOTIDE SEQUENCE</scope>
    <source>
        <strain evidence="6">ChiGjej1B1-2707</strain>
    </source>
</reference>
<dbReference type="PANTHER" id="PTHR21666:SF270">
    <property type="entry name" value="MUREIN HYDROLASE ACTIVATOR ENVC"/>
    <property type="match status" value="1"/>
</dbReference>
<dbReference type="GO" id="GO:0004222">
    <property type="term" value="F:metalloendopeptidase activity"/>
    <property type="evidence" value="ECO:0007669"/>
    <property type="project" value="TreeGrafter"/>
</dbReference>
<dbReference type="InterPro" id="IPR011055">
    <property type="entry name" value="Dup_hybrid_motif"/>
</dbReference>
<gene>
    <name evidence="6" type="ORF">IAA69_07385</name>
</gene>
<evidence type="ECO:0000256" key="3">
    <source>
        <dbReference type="SAM" id="MobiDB-lite"/>
    </source>
</evidence>
<dbReference type="Proteomes" id="UP000824261">
    <property type="component" value="Unassembled WGS sequence"/>
</dbReference>
<dbReference type="Pfam" id="PF01551">
    <property type="entry name" value="Peptidase_M23"/>
    <property type="match status" value="1"/>
</dbReference>
<reference evidence="6" key="1">
    <citation type="submission" date="2020-10" db="EMBL/GenBank/DDBJ databases">
        <authorList>
            <person name="Gilroy R."/>
        </authorList>
    </citation>
    <scope>NUCLEOTIDE SEQUENCE</scope>
    <source>
        <strain evidence="6">ChiGjej1B1-2707</strain>
    </source>
</reference>
<dbReference type="EMBL" id="DVGB01000089">
    <property type="protein sequence ID" value="HIR02063.1"/>
    <property type="molecule type" value="Genomic_DNA"/>
</dbReference>
<evidence type="ECO:0000256" key="1">
    <source>
        <dbReference type="ARBA" id="ARBA00022729"/>
    </source>
</evidence>
<feature type="region of interest" description="Disordered" evidence="3">
    <location>
        <begin position="159"/>
        <end position="223"/>
    </location>
</feature>
<dbReference type="CDD" id="cd12797">
    <property type="entry name" value="M23_peptidase"/>
    <property type="match status" value="1"/>
</dbReference>
<accession>A0A9D1A1T2</accession>
<dbReference type="Pfam" id="PF24568">
    <property type="entry name" value="CC_PcsB"/>
    <property type="match status" value="1"/>
</dbReference>
<dbReference type="PANTHER" id="PTHR21666">
    <property type="entry name" value="PEPTIDASE-RELATED"/>
    <property type="match status" value="1"/>
</dbReference>
<dbReference type="Gene3D" id="6.10.250.3150">
    <property type="match status" value="1"/>
</dbReference>
<evidence type="ECO:0000259" key="4">
    <source>
        <dbReference type="Pfam" id="PF01551"/>
    </source>
</evidence>
<feature type="coiled-coil region" evidence="2">
    <location>
        <begin position="4"/>
        <end position="59"/>
    </location>
</feature>
<keyword evidence="2" id="KW-0175">Coiled coil</keyword>
<feature type="compositionally biased region" description="Low complexity" evidence="3">
    <location>
        <begin position="175"/>
        <end position="222"/>
    </location>
</feature>
<proteinExistence type="predicted"/>
<dbReference type="InterPro" id="IPR016047">
    <property type="entry name" value="M23ase_b-sheet_dom"/>
</dbReference>
<feature type="domain" description="Peptidoglycan hydrolase PcsB coiled-coil" evidence="5">
    <location>
        <begin position="39"/>
        <end position="111"/>
    </location>
</feature>
<dbReference type="SUPFAM" id="SSF51261">
    <property type="entry name" value="Duplicated hybrid motif"/>
    <property type="match status" value="1"/>
</dbReference>